<gene>
    <name evidence="9" type="ORF">LY90DRAFT_503768</name>
</gene>
<dbReference type="InterPro" id="IPR016763">
    <property type="entry name" value="VAP"/>
</dbReference>
<keyword evidence="10" id="KW-1185">Reference proteome</keyword>
<dbReference type="AlphaFoldDB" id="A0A1Y2ELZ5"/>
<dbReference type="GO" id="GO:0005789">
    <property type="term" value="C:endoplasmic reticulum membrane"/>
    <property type="evidence" value="ECO:0007669"/>
    <property type="project" value="InterPro"/>
</dbReference>
<evidence type="ECO:0000259" key="8">
    <source>
        <dbReference type="PROSITE" id="PS50202"/>
    </source>
</evidence>
<dbReference type="InterPro" id="IPR000535">
    <property type="entry name" value="MSP_dom"/>
</dbReference>
<dbReference type="PIRSF" id="PIRSF019693">
    <property type="entry name" value="VAMP-associated"/>
    <property type="match status" value="1"/>
</dbReference>
<evidence type="ECO:0000256" key="6">
    <source>
        <dbReference type="SAM" id="Coils"/>
    </source>
</evidence>
<evidence type="ECO:0000256" key="5">
    <source>
        <dbReference type="ARBA" id="ARBA00023136"/>
    </source>
</evidence>
<organism evidence="9 10">
    <name type="scientific">Neocallimastix californiae</name>
    <dbReference type="NCBI Taxonomy" id="1754190"/>
    <lineage>
        <taxon>Eukaryota</taxon>
        <taxon>Fungi</taxon>
        <taxon>Fungi incertae sedis</taxon>
        <taxon>Chytridiomycota</taxon>
        <taxon>Chytridiomycota incertae sedis</taxon>
        <taxon>Neocallimastigomycetes</taxon>
        <taxon>Neocallimastigales</taxon>
        <taxon>Neocallimastigaceae</taxon>
        <taxon>Neocallimastix</taxon>
    </lineage>
</organism>
<dbReference type="STRING" id="1754190.A0A1Y2ELZ5"/>
<feature type="domain" description="MSP" evidence="8">
    <location>
        <begin position="7"/>
        <end position="121"/>
    </location>
</feature>
<dbReference type="Proteomes" id="UP000193920">
    <property type="component" value="Unassembled WGS sequence"/>
</dbReference>
<dbReference type="PANTHER" id="PTHR10809:SF6">
    <property type="entry name" value="AT11025P-RELATED"/>
    <property type="match status" value="1"/>
</dbReference>
<dbReference type="GO" id="GO:0005886">
    <property type="term" value="C:plasma membrane"/>
    <property type="evidence" value="ECO:0007669"/>
    <property type="project" value="TreeGrafter"/>
</dbReference>
<dbReference type="Pfam" id="PF00635">
    <property type="entry name" value="Motile_Sperm"/>
    <property type="match status" value="1"/>
</dbReference>
<dbReference type="GO" id="GO:0061817">
    <property type="term" value="P:endoplasmic reticulum-plasma membrane tethering"/>
    <property type="evidence" value="ECO:0007669"/>
    <property type="project" value="TreeGrafter"/>
</dbReference>
<dbReference type="OrthoDB" id="264603at2759"/>
<dbReference type="GO" id="GO:0090158">
    <property type="term" value="P:endoplasmic reticulum membrane organization"/>
    <property type="evidence" value="ECO:0007669"/>
    <property type="project" value="TreeGrafter"/>
</dbReference>
<evidence type="ECO:0000313" key="9">
    <source>
        <dbReference type="EMBL" id="ORY72539.1"/>
    </source>
</evidence>
<evidence type="ECO:0000256" key="7">
    <source>
        <dbReference type="SAM" id="Phobius"/>
    </source>
</evidence>
<accession>A0A1Y2ELZ5</accession>
<dbReference type="PANTHER" id="PTHR10809">
    <property type="entry name" value="VESICLE-ASSOCIATED MEMBRANE PROTEIN-ASSOCIATED PROTEIN"/>
    <property type="match status" value="1"/>
</dbReference>
<keyword evidence="3 7" id="KW-0812">Transmembrane</keyword>
<comment type="similarity">
    <text evidence="2">Belongs to the VAMP-associated protein (VAP) (TC 9.B.17) family.</text>
</comment>
<keyword evidence="5 7" id="KW-0472">Membrane</keyword>
<dbReference type="SUPFAM" id="SSF49354">
    <property type="entry name" value="PapD-like"/>
    <property type="match status" value="1"/>
</dbReference>
<protein>
    <submittedName>
        <fullName evidence="9">PapD-like protein</fullName>
    </submittedName>
</protein>
<evidence type="ECO:0000256" key="4">
    <source>
        <dbReference type="ARBA" id="ARBA00022989"/>
    </source>
</evidence>
<evidence type="ECO:0000256" key="1">
    <source>
        <dbReference type="ARBA" id="ARBA00004211"/>
    </source>
</evidence>
<sequence length="276" mass="30816">MSTHPKFVELDPPKQLIFQRPFNTPKTRTLRIKNITDSYIIFKIKTTAPNNYIVNPNCAEIGPQSSRDIEIRRNATNEEFPPDYKCKDKFLVQSMMINEDEIIKNNTEQKEFQKYLMAKFQDMDKQKKINPVDAKKILGEDKLTCVYKLPNDNSTIPEVEEVGSSRESLANNTVDASSNVTAIPASIISSTMEATKLSSSTKNEELIAAKEKIKELEMALDAYKKGKVGATTTSRDIKAGTTTQLAKGGPKEKTLVPVELIAIVAVLSFLIGAFCF</sequence>
<keyword evidence="4 7" id="KW-1133">Transmembrane helix</keyword>
<reference evidence="9 10" key="1">
    <citation type="submission" date="2016-08" db="EMBL/GenBank/DDBJ databases">
        <title>A Parts List for Fungal Cellulosomes Revealed by Comparative Genomics.</title>
        <authorList>
            <consortium name="DOE Joint Genome Institute"/>
            <person name="Haitjema C.H."/>
            <person name="Gilmore S.P."/>
            <person name="Henske J.K."/>
            <person name="Solomon K.V."/>
            <person name="De Groot R."/>
            <person name="Kuo A."/>
            <person name="Mondo S.J."/>
            <person name="Salamov A.A."/>
            <person name="Labutti K."/>
            <person name="Zhao Z."/>
            <person name="Chiniquy J."/>
            <person name="Barry K."/>
            <person name="Brewer H.M."/>
            <person name="Purvine S.O."/>
            <person name="Wright A.T."/>
            <person name="Boxma B."/>
            <person name="Van Alen T."/>
            <person name="Hackstein J.H."/>
            <person name="Baker S.E."/>
            <person name="Grigoriev I.V."/>
            <person name="O'Malley M.A."/>
        </authorList>
    </citation>
    <scope>NUCLEOTIDE SEQUENCE [LARGE SCALE GENOMIC DNA]</scope>
    <source>
        <strain evidence="9 10">G1</strain>
    </source>
</reference>
<dbReference type="Gene3D" id="2.60.40.10">
    <property type="entry name" value="Immunoglobulins"/>
    <property type="match status" value="1"/>
</dbReference>
<evidence type="ECO:0000313" key="10">
    <source>
        <dbReference type="Proteomes" id="UP000193920"/>
    </source>
</evidence>
<dbReference type="PROSITE" id="PS50202">
    <property type="entry name" value="MSP"/>
    <property type="match status" value="1"/>
</dbReference>
<feature type="transmembrane region" description="Helical" evidence="7">
    <location>
        <begin position="255"/>
        <end position="275"/>
    </location>
</feature>
<dbReference type="InterPro" id="IPR008962">
    <property type="entry name" value="PapD-like_sf"/>
</dbReference>
<evidence type="ECO:0000256" key="3">
    <source>
        <dbReference type="ARBA" id="ARBA00022692"/>
    </source>
</evidence>
<comment type="caution">
    <text evidence="9">The sequence shown here is derived from an EMBL/GenBank/DDBJ whole genome shotgun (WGS) entry which is preliminary data.</text>
</comment>
<dbReference type="EMBL" id="MCOG01000039">
    <property type="protein sequence ID" value="ORY72539.1"/>
    <property type="molecule type" value="Genomic_DNA"/>
</dbReference>
<feature type="coiled-coil region" evidence="6">
    <location>
        <begin position="199"/>
        <end position="226"/>
    </location>
</feature>
<comment type="subcellular location">
    <subcellularLocation>
        <location evidence="1">Membrane</location>
        <topology evidence="1">Single-pass type IV membrane protein</topology>
    </subcellularLocation>
</comment>
<name>A0A1Y2ELZ5_9FUNG</name>
<evidence type="ECO:0000256" key="2">
    <source>
        <dbReference type="ARBA" id="ARBA00008932"/>
    </source>
</evidence>
<keyword evidence="6" id="KW-0175">Coiled coil</keyword>
<dbReference type="InterPro" id="IPR013783">
    <property type="entry name" value="Ig-like_fold"/>
</dbReference>
<proteinExistence type="inferred from homology"/>